<dbReference type="PANTHER" id="PTHR42953">
    <property type="entry name" value="HIGH-AFFINITY ZINC UPTAKE SYSTEM PROTEIN ZNUA-RELATED"/>
    <property type="match status" value="1"/>
</dbReference>
<reference evidence="6 7" key="1">
    <citation type="journal article" date="2016" name="Int. J. Syst. Evol. Microbiol.">
        <title>Tessaracoccus flavus sp. nov., isolated from the drainage system of a lindane-producing factory.</title>
        <authorList>
            <person name="Kumari R."/>
            <person name="Singh P."/>
            <person name="Schumann P."/>
            <person name="Lal R."/>
        </authorList>
    </citation>
    <scope>NUCLEOTIDE SEQUENCE [LARGE SCALE GENOMIC DNA]</scope>
    <source>
        <strain evidence="6 7">RP1T</strain>
    </source>
</reference>
<name>A0A1Q2CDS3_9ACTN</name>
<feature type="compositionally biased region" description="Acidic residues" evidence="4">
    <location>
        <begin position="144"/>
        <end position="154"/>
    </location>
</feature>
<evidence type="ECO:0000256" key="1">
    <source>
        <dbReference type="ARBA" id="ARBA00011028"/>
    </source>
</evidence>
<gene>
    <name evidence="6" type="ORF">RPIT_05075</name>
</gene>
<evidence type="ECO:0000313" key="6">
    <source>
        <dbReference type="EMBL" id="AQP44263.1"/>
    </source>
</evidence>
<dbReference type="Pfam" id="PF01297">
    <property type="entry name" value="ZnuA"/>
    <property type="match status" value="1"/>
</dbReference>
<feature type="region of interest" description="Disordered" evidence="4">
    <location>
        <begin position="126"/>
        <end position="165"/>
    </location>
</feature>
<dbReference type="GO" id="GO:0030001">
    <property type="term" value="P:metal ion transport"/>
    <property type="evidence" value="ECO:0007669"/>
    <property type="project" value="InterPro"/>
</dbReference>
<dbReference type="EMBL" id="CP019605">
    <property type="protein sequence ID" value="AQP44263.1"/>
    <property type="molecule type" value="Genomic_DNA"/>
</dbReference>
<sequence>MVLMTSLIRLTAVAAATVLALTACGQGEPSPATDSPSTPGTSVIAAFYPLAWAAEQVLGGDSAVTTLTSPGAEAHDLELSPQQIASLPDADLIIYLEGFQPAVDAAIEQSGATNLLEVGDVVDLLPLPEEGHSHDDEDGHSAEAEDDAHDEDEGHAEHGSDDPHFWQDPMRMALLIDALAERLPVDEATVESAKETLTGLDEAYSTQLANCERREFITTHAAFQYLADRYDLVEIGISGVNPDAEPSPARIAEVHDEAERHGITTIFFETLTSDAVASSIAGDLGLKTAVLDPLEGVTDKSPGTDYPSIMTANLESLVAANECN</sequence>
<dbReference type="Gene3D" id="3.40.50.1980">
    <property type="entry name" value="Nitrogenase molybdenum iron protein domain"/>
    <property type="match status" value="2"/>
</dbReference>
<dbReference type="SUPFAM" id="SSF53807">
    <property type="entry name" value="Helical backbone' metal receptor"/>
    <property type="match status" value="1"/>
</dbReference>
<organism evidence="6 7">
    <name type="scientific">Tessaracoccus flavus</name>
    <dbReference type="NCBI Taxonomy" id="1610493"/>
    <lineage>
        <taxon>Bacteria</taxon>
        <taxon>Bacillati</taxon>
        <taxon>Actinomycetota</taxon>
        <taxon>Actinomycetes</taxon>
        <taxon>Propionibacteriales</taxon>
        <taxon>Propionibacteriaceae</taxon>
        <taxon>Tessaracoccus</taxon>
    </lineage>
</organism>
<protein>
    <submittedName>
        <fullName evidence="6">Uncharacterized protein</fullName>
    </submittedName>
</protein>
<feature type="compositionally biased region" description="Basic and acidic residues" evidence="4">
    <location>
        <begin position="129"/>
        <end position="143"/>
    </location>
</feature>
<evidence type="ECO:0000313" key="7">
    <source>
        <dbReference type="Proteomes" id="UP000188324"/>
    </source>
</evidence>
<dbReference type="STRING" id="1610493.RPIT_05075"/>
<dbReference type="InterPro" id="IPR006127">
    <property type="entry name" value="ZnuA-like"/>
</dbReference>
<keyword evidence="7" id="KW-1185">Reference proteome</keyword>
<evidence type="ECO:0000256" key="5">
    <source>
        <dbReference type="SAM" id="SignalP"/>
    </source>
</evidence>
<dbReference type="InterPro" id="IPR050492">
    <property type="entry name" value="Bact_metal-bind_prot9"/>
</dbReference>
<feature type="signal peptide" evidence="5">
    <location>
        <begin position="1"/>
        <end position="25"/>
    </location>
</feature>
<keyword evidence="2" id="KW-0813">Transport</keyword>
<dbReference type="OrthoDB" id="9810636at2"/>
<evidence type="ECO:0000256" key="4">
    <source>
        <dbReference type="SAM" id="MobiDB-lite"/>
    </source>
</evidence>
<evidence type="ECO:0000256" key="3">
    <source>
        <dbReference type="ARBA" id="ARBA00022729"/>
    </source>
</evidence>
<dbReference type="PANTHER" id="PTHR42953:SF3">
    <property type="entry name" value="HIGH-AFFINITY ZINC UPTAKE SYSTEM PROTEIN ZNUA"/>
    <property type="match status" value="1"/>
</dbReference>
<feature type="compositionally biased region" description="Basic and acidic residues" evidence="4">
    <location>
        <begin position="155"/>
        <end position="165"/>
    </location>
</feature>
<feature type="chain" id="PRO_5043310187" evidence="5">
    <location>
        <begin position="26"/>
        <end position="324"/>
    </location>
</feature>
<dbReference type="Proteomes" id="UP000188324">
    <property type="component" value="Chromosome"/>
</dbReference>
<dbReference type="KEGG" id="tfl:RPIT_05075"/>
<comment type="similarity">
    <text evidence="1">Belongs to the bacterial solute-binding protein 9 family.</text>
</comment>
<dbReference type="GO" id="GO:0046872">
    <property type="term" value="F:metal ion binding"/>
    <property type="evidence" value="ECO:0007669"/>
    <property type="project" value="InterPro"/>
</dbReference>
<proteinExistence type="inferred from homology"/>
<accession>A0A1Q2CDS3</accession>
<evidence type="ECO:0000256" key="2">
    <source>
        <dbReference type="ARBA" id="ARBA00022448"/>
    </source>
</evidence>
<keyword evidence="3 5" id="KW-0732">Signal</keyword>
<dbReference type="AlphaFoldDB" id="A0A1Q2CDS3"/>